<gene>
    <name evidence="1" type="ORF">GCM10012287_48460</name>
</gene>
<sequence length="375" mass="40560">MHFPDASTAAPRPQGAYRPLDDSKLRIGWIMPPFFHELPVDAPDADSAAERLHSLATTLLAEHSTDDQYAFALLLGAQLEPMTENNVIYAGLSFLEVDGQPTSSTVLVAQLPRDGGGDDETVLTTLQDTLKSTYTDDEVEQTDLPCGPAVSRIGRAPFVVESTSTGEVTQVERQLIQTYVPLPGTAEMLLFELGVFSPEGWELHSEVFAEVLKTIDWATDQEIAEAAMLAQSGGARLEAADALGETAKRGLDRISDEVLRAVTDREGIAREDERLSATVCSACWDKGLRSPCVGHQAWQLSGVGESELEAALPRLVAHFSESGWRVEDLRTDGLRAQTEEHAVKASTEPVAGRLLAEVSSVCNRLSNQTVADDFG</sequence>
<protein>
    <submittedName>
        <fullName evidence="1">Uncharacterized protein</fullName>
    </submittedName>
</protein>
<reference evidence="2" key="1">
    <citation type="journal article" date="2019" name="Int. J. Syst. Evol. Microbiol.">
        <title>The Global Catalogue of Microorganisms (GCM) 10K type strain sequencing project: providing services to taxonomists for standard genome sequencing and annotation.</title>
        <authorList>
            <consortium name="The Broad Institute Genomics Platform"/>
            <consortium name="The Broad Institute Genome Sequencing Center for Infectious Disease"/>
            <person name="Wu L."/>
            <person name="Ma J."/>
        </authorList>
    </citation>
    <scope>NUCLEOTIDE SEQUENCE [LARGE SCALE GENOMIC DNA]</scope>
    <source>
        <strain evidence="2">CGMCC 4.7178</strain>
    </source>
</reference>
<accession>A0ABQ2MP78</accession>
<organism evidence="1 2">
    <name type="scientific">Streptomyces daqingensis</name>
    <dbReference type="NCBI Taxonomy" id="1472640"/>
    <lineage>
        <taxon>Bacteria</taxon>
        <taxon>Bacillati</taxon>
        <taxon>Actinomycetota</taxon>
        <taxon>Actinomycetes</taxon>
        <taxon>Kitasatosporales</taxon>
        <taxon>Streptomycetaceae</taxon>
        <taxon>Streptomyces</taxon>
    </lineage>
</organism>
<dbReference type="Proteomes" id="UP000631535">
    <property type="component" value="Unassembled WGS sequence"/>
</dbReference>
<evidence type="ECO:0000313" key="1">
    <source>
        <dbReference type="EMBL" id="GGO55967.1"/>
    </source>
</evidence>
<evidence type="ECO:0000313" key="2">
    <source>
        <dbReference type="Proteomes" id="UP000631535"/>
    </source>
</evidence>
<comment type="caution">
    <text evidence="1">The sequence shown here is derived from an EMBL/GenBank/DDBJ whole genome shotgun (WGS) entry which is preliminary data.</text>
</comment>
<name>A0ABQ2MP78_9ACTN</name>
<dbReference type="EMBL" id="BMMP01000018">
    <property type="protein sequence ID" value="GGO55967.1"/>
    <property type="molecule type" value="Genomic_DNA"/>
</dbReference>
<dbReference type="RefSeq" id="WP_189039315.1">
    <property type="nucleotide sequence ID" value="NZ_BMMP01000018.1"/>
</dbReference>
<keyword evidence="2" id="KW-1185">Reference proteome</keyword>
<proteinExistence type="predicted"/>